<evidence type="ECO:0000313" key="3">
    <source>
        <dbReference type="Proteomes" id="UP001595776"/>
    </source>
</evidence>
<sequence>MIKSLRTFTVELTILALFTTAALAHSAFATLTEIEWNDRDGSLEVIMQMHADLLEARISVDHGERLSFLNPDHFDALESGAAPLVSRHLHITVNGDPVDLTFLGLEYRDQEVFIYLESDLPRAPETMEVMNSLLIDRLPGQINSVMVMVKGRRLAGDITSSGEPLEFEFP</sequence>
<dbReference type="EMBL" id="JBHSCR010000036">
    <property type="protein sequence ID" value="MFC4349854.1"/>
    <property type="molecule type" value="Genomic_DNA"/>
</dbReference>
<protein>
    <submittedName>
        <fullName evidence="2">DUF6702 family protein</fullName>
    </submittedName>
</protein>
<name>A0ABV8UF12_9PROT</name>
<organism evidence="2 3">
    <name type="scientific">Kordiimonas lipolytica</name>
    <dbReference type="NCBI Taxonomy" id="1662421"/>
    <lineage>
        <taxon>Bacteria</taxon>
        <taxon>Pseudomonadati</taxon>
        <taxon>Pseudomonadota</taxon>
        <taxon>Alphaproteobacteria</taxon>
        <taxon>Kordiimonadales</taxon>
        <taxon>Kordiimonadaceae</taxon>
        <taxon>Kordiimonas</taxon>
    </lineage>
</organism>
<reference evidence="3" key="1">
    <citation type="journal article" date="2019" name="Int. J. Syst. Evol. Microbiol.">
        <title>The Global Catalogue of Microorganisms (GCM) 10K type strain sequencing project: providing services to taxonomists for standard genome sequencing and annotation.</title>
        <authorList>
            <consortium name="The Broad Institute Genomics Platform"/>
            <consortium name="The Broad Institute Genome Sequencing Center for Infectious Disease"/>
            <person name="Wu L."/>
            <person name="Ma J."/>
        </authorList>
    </citation>
    <scope>NUCLEOTIDE SEQUENCE [LARGE SCALE GENOMIC DNA]</scope>
    <source>
        <strain evidence="3">CGMCC 1.15304</strain>
    </source>
</reference>
<dbReference type="Proteomes" id="UP001595776">
    <property type="component" value="Unassembled WGS sequence"/>
</dbReference>
<gene>
    <name evidence="2" type="ORF">ACFO5Q_18540</name>
</gene>
<dbReference type="Pfam" id="PF20420">
    <property type="entry name" value="DUF6702"/>
    <property type="match status" value="1"/>
</dbReference>
<dbReference type="RefSeq" id="WP_068144435.1">
    <property type="nucleotide sequence ID" value="NZ_JBHSCR010000036.1"/>
</dbReference>
<feature type="chain" id="PRO_5045849232" evidence="1">
    <location>
        <begin position="30"/>
        <end position="170"/>
    </location>
</feature>
<evidence type="ECO:0000256" key="1">
    <source>
        <dbReference type="SAM" id="SignalP"/>
    </source>
</evidence>
<comment type="caution">
    <text evidence="2">The sequence shown here is derived from an EMBL/GenBank/DDBJ whole genome shotgun (WGS) entry which is preliminary data.</text>
</comment>
<proteinExistence type="predicted"/>
<dbReference type="InterPro" id="IPR046525">
    <property type="entry name" value="DUF6702"/>
</dbReference>
<feature type="signal peptide" evidence="1">
    <location>
        <begin position="1"/>
        <end position="29"/>
    </location>
</feature>
<keyword evidence="3" id="KW-1185">Reference proteome</keyword>
<keyword evidence="1" id="KW-0732">Signal</keyword>
<accession>A0ABV8UF12</accession>
<evidence type="ECO:0000313" key="2">
    <source>
        <dbReference type="EMBL" id="MFC4349854.1"/>
    </source>
</evidence>